<dbReference type="EMBL" id="QJKJ01003542">
    <property type="protein sequence ID" value="RDX97955.1"/>
    <property type="molecule type" value="Genomic_DNA"/>
</dbReference>
<dbReference type="InterPro" id="IPR005162">
    <property type="entry name" value="Retrotrans_gag_dom"/>
</dbReference>
<reference evidence="2" key="1">
    <citation type="submission" date="2018-05" db="EMBL/GenBank/DDBJ databases">
        <title>Draft genome of Mucuna pruriens seed.</title>
        <authorList>
            <person name="Nnadi N.E."/>
            <person name="Vos R."/>
            <person name="Hasami M.H."/>
            <person name="Devisetty U.K."/>
            <person name="Aguiy J.C."/>
        </authorList>
    </citation>
    <scope>NUCLEOTIDE SEQUENCE [LARGE SCALE GENOMIC DNA]</scope>
    <source>
        <strain evidence="2">JCA_2017</strain>
    </source>
</reference>
<feature type="domain" description="Retrotransposon gag" evidence="1">
    <location>
        <begin position="122"/>
        <end position="194"/>
    </location>
</feature>
<name>A0A371H596_MUCPR</name>
<proteinExistence type="predicted"/>
<dbReference type="Proteomes" id="UP000257109">
    <property type="component" value="Unassembled WGS sequence"/>
</dbReference>
<comment type="caution">
    <text evidence="2">The sequence shown here is derived from an EMBL/GenBank/DDBJ whole genome shotgun (WGS) entry which is preliminary data.</text>
</comment>
<dbReference type="AlphaFoldDB" id="A0A371H596"/>
<evidence type="ECO:0000313" key="3">
    <source>
        <dbReference type="Proteomes" id="UP000257109"/>
    </source>
</evidence>
<keyword evidence="3" id="KW-1185">Reference proteome</keyword>
<evidence type="ECO:0000313" key="2">
    <source>
        <dbReference type="EMBL" id="RDX97955.1"/>
    </source>
</evidence>
<evidence type="ECO:0000259" key="1">
    <source>
        <dbReference type="Pfam" id="PF03732"/>
    </source>
</evidence>
<protein>
    <recommendedName>
        <fullName evidence="1">Retrotransposon gag domain-containing protein</fullName>
    </recommendedName>
</protein>
<gene>
    <name evidence="2" type="ORF">CR513_19205</name>
</gene>
<feature type="non-terminal residue" evidence="2">
    <location>
        <position position="1"/>
    </location>
</feature>
<dbReference type="PANTHER" id="PTHR33223:SF3">
    <property type="match status" value="1"/>
</dbReference>
<dbReference type="PANTHER" id="PTHR33223">
    <property type="entry name" value="CCHC-TYPE DOMAIN-CONTAINING PROTEIN"/>
    <property type="match status" value="1"/>
</dbReference>
<dbReference type="OrthoDB" id="1689420at2759"/>
<sequence>MDPSEFGPLRLYRDHIGSVSAESNSASAKTSQYSAPQTTKNEPYQIGVVAGDTSSFVSLCVKLSDVECQVRRMCLSKPGQMENNDRTLKELATRDMVYQPWCIQYPQLEPAQTYELKSAKDWLYLQLALFNTWGDMKRTFLEKFFPASRTASIRKEICGIRQHTGETLHEYWERFNKLCATCPHHQISEQLLIQYEGLSMMDRSMIDAVSGRALMDKTPVVARHLISNMASNAQQFGIRGPSQSRMVNEIGTTSNQRLENQLTELTSLVRQLAVGQHQPVMAAKVCGICIFVEHPIDMCPTLRETESDQPKNVGTIATRKTTISAKTKSGAIHNSIIQIHTEYISEASRVSTVDSAIPSTTFLATTTAVESAHPRKLSISGRPAKAACNKQPGVSAIHELQ</sequence>
<dbReference type="Pfam" id="PF03732">
    <property type="entry name" value="Retrotrans_gag"/>
    <property type="match status" value="1"/>
</dbReference>
<organism evidence="2 3">
    <name type="scientific">Mucuna pruriens</name>
    <name type="common">Velvet bean</name>
    <name type="synonym">Dolichos pruriens</name>
    <dbReference type="NCBI Taxonomy" id="157652"/>
    <lineage>
        <taxon>Eukaryota</taxon>
        <taxon>Viridiplantae</taxon>
        <taxon>Streptophyta</taxon>
        <taxon>Embryophyta</taxon>
        <taxon>Tracheophyta</taxon>
        <taxon>Spermatophyta</taxon>
        <taxon>Magnoliopsida</taxon>
        <taxon>eudicotyledons</taxon>
        <taxon>Gunneridae</taxon>
        <taxon>Pentapetalae</taxon>
        <taxon>rosids</taxon>
        <taxon>fabids</taxon>
        <taxon>Fabales</taxon>
        <taxon>Fabaceae</taxon>
        <taxon>Papilionoideae</taxon>
        <taxon>50 kb inversion clade</taxon>
        <taxon>NPAAA clade</taxon>
        <taxon>indigoferoid/millettioid clade</taxon>
        <taxon>Phaseoleae</taxon>
        <taxon>Mucuna</taxon>
    </lineage>
</organism>
<accession>A0A371H596</accession>